<reference evidence="1" key="2">
    <citation type="journal article" date="2022" name="New Phytol.">
        <title>Evolutionary transition to the ectomycorrhizal habit in the genomes of a hyperdiverse lineage of mushroom-forming fungi.</title>
        <authorList>
            <person name="Looney B."/>
            <person name="Miyauchi S."/>
            <person name="Morin E."/>
            <person name="Drula E."/>
            <person name="Courty P.E."/>
            <person name="Kohler A."/>
            <person name="Kuo A."/>
            <person name="LaButti K."/>
            <person name="Pangilinan J."/>
            <person name="Lipzen A."/>
            <person name="Riley R."/>
            <person name="Andreopoulos W."/>
            <person name="He G."/>
            <person name="Johnson J."/>
            <person name="Nolan M."/>
            <person name="Tritt A."/>
            <person name="Barry K.W."/>
            <person name="Grigoriev I.V."/>
            <person name="Nagy L.G."/>
            <person name="Hibbett D."/>
            <person name="Henrissat B."/>
            <person name="Matheny P.B."/>
            <person name="Labbe J."/>
            <person name="Martin F.M."/>
        </authorList>
    </citation>
    <scope>NUCLEOTIDE SEQUENCE</scope>
    <source>
        <strain evidence="1">FP105234-sp</strain>
    </source>
</reference>
<organism evidence="1 2">
    <name type="scientific">Auriscalpium vulgare</name>
    <dbReference type="NCBI Taxonomy" id="40419"/>
    <lineage>
        <taxon>Eukaryota</taxon>
        <taxon>Fungi</taxon>
        <taxon>Dikarya</taxon>
        <taxon>Basidiomycota</taxon>
        <taxon>Agaricomycotina</taxon>
        <taxon>Agaricomycetes</taxon>
        <taxon>Russulales</taxon>
        <taxon>Auriscalpiaceae</taxon>
        <taxon>Auriscalpium</taxon>
    </lineage>
</organism>
<comment type="caution">
    <text evidence="1">The sequence shown here is derived from an EMBL/GenBank/DDBJ whole genome shotgun (WGS) entry which is preliminary data.</text>
</comment>
<dbReference type="EMBL" id="MU275998">
    <property type="protein sequence ID" value="KAI0043994.1"/>
    <property type="molecule type" value="Genomic_DNA"/>
</dbReference>
<feature type="non-terminal residue" evidence="1">
    <location>
        <position position="220"/>
    </location>
</feature>
<keyword evidence="2" id="KW-1185">Reference proteome</keyword>
<gene>
    <name evidence="1" type="ORF">FA95DRAFT_1562749</name>
</gene>
<accession>A0ACB8RJ77</accession>
<evidence type="ECO:0000313" key="2">
    <source>
        <dbReference type="Proteomes" id="UP000814033"/>
    </source>
</evidence>
<proteinExistence type="predicted"/>
<reference evidence="1" key="1">
    <citation type="submission" date="2021-02" db="EMBL/GenBank/DDBJ databases">
        <authorList>
            <consortium name="DOE Joint Genome Institute"/>
            <person name="Ahrendt S."/>
            <person name="Looney B.P."/>
            <person name="Miyauchi S."/>
            <person name="Morin E."/>
            <person name="Drula E."/>
            <person name="Courty P.E."/>
            <person name="Chicoki N."/>
            <person name="Fauchery L."/>
            <person name="Kohler A."/>
            <person name="Kuo A."/>
            <person name="Labutti K."/>
            <person name="Pangilinan J."/>
            <person name="Lipzen A."/>
            <person name="Riley R."/>
            <person name="Andreopoulos W."/>
            <person name="He G."/>
            <person name="Johnson J."/>
            <person name="Barry K.W."/>
            <person name="Grigoriev I.V."/>
            <person name="Nagy L."/>
            <person name="Hibbett D."/>
            <person name="Henrissat B."/>
            <person name="Matheny P.B."/>
            <person name="Labbe J."/>
            <person name="Martin F."/>
        </authorList>
    </citation>
    <scope>NUCLEOTIDE SEQUENCE</scope>
    <source>
        <strain evidence="1">FP105234-sp</strain>
    </source>
</reference>
<sequence>MNFEDHPLGELCALDNGDMLPAEASDDVCARRRLVRRLLLQSLERLQIPSELRQERKPVFSRAYVRPPPQRPKGVVQMSVERILREAHGYPIILHAIGVECAGMYRGARNLQAQEEKRPLEESALVLHPLQPLCRVAFKSAREIREREGRKGVRDELHGVGRCGLQPRAGCGHACERLRITHSSSRVQIPQRDEQVLAVHELAQAFLKVARHRTRDVPRV</sequence>
<name>A0ACB8RJ77_9AGAM</name>
<dbReference type="Proteomes" id="UP000814033">
    <property type="component" value="Unassembled WGS sequence"/>
</dbReference>
<protein>
    <submittedName>
        <fullName evidence="1">Uncharacterized protein</fullName>
    </submittedName>
</protein>
<evidence type="ECO:0000313" key="1">
    <source>
        <dbReference type="EMBL" id="KAI0043994.1"/>
    </source>
</evidence>